<dbReference type="PANTHER" id="PTHR30298:SF0">
    <property type="entry name" value="PROTEIN YBFL-RELATED"/>
    <property type="match status" value="1"/>
</dbReference>
<dbReference type="PANTHER" id="PTHR30298">
    <property type="entry name" value="H REPEAT-ASSOCIATED PREDICTED TRANSPOSASE"/>
    <property type="match status" value="1"/>
</dbReference>
<protein>
    <recommendedName>
        <fullName evidence="3">ISAs1 family transposase</fullName>
    </recommendedName>
</protein>
<accession>A0A3E0LX91</accession>
<dbReference type="EMBL" id="QQWD01000011">
    <property type="protein sequence ID" value="REJ52150.1"/>
    <property type="molecule type" value="Genomic_DNA"/>
</dbReference>
<dbReference type="AlphaFoldDB" id="A0A3E0LX91"/>
<sequence>MYRINVSELIEALGELPVRQCFTVDALHNQRETAAAIMEANHDYLMAVKENQPSLYKAIEKRALSEPACSEITVQDNSHGRQVSRKVRVYEASAGLQQKWRG</sequence>
<gene>
    <name evidence="1" type="ORF">DWQ51_11780</name>
</gene>
<proteinExistence type="predicted"/>
<dbReference type="InterPro" id="IPR051698">
    <property type="entry name" value="Transposase_11-like"/>
</dbReference>
<reference evidence="1 2" key="1">
    <citation type="submission" date="2017-10" db="EMBL/GenBank/DDBJ databases">
        <title>A large-scale comparative metagenomic study reveals the eutrophication-driven functional interactions in six Microcystis-epibionts communities.</title>
        <authorList>
            <person name="Li Q."/>
            <person name="Lin F."/>
        </authorList>
    </citation>
    <scope>NUCLEOTIDE SEQUENCE [LARGE SCALE GENOMIC DNA]</scope>
    <source>
        <strain evidence="1">TW10</strain>
    </source>
</reference>
<evidence type="ECO:0000313" key="1">
    <source>
        <dbReference type="EMBL" id="REJ52150.1"/>
    </source>
</evidence>
<dbReference type="Proteomes" id="UP000257002">
    <property type="component" value="Unassembled WGS sequence"/>
</dbReference>
<evidence type="ECO:0000313" key="2">
    <source>
        <dbReference type="Proteomes" id="UP000257002"/>
    </source>
</evidence>
<evidence type="ECO:0008006" key="3">
    <source>
        <dbReference type="Google" id="ProtNLM"/>
    </source>
</evidence>
<comment type="caution">
    <text evidence="1">The sequence shown here is derived from an EMBL/GenBank/DDBJ whole genome shotgun (WGS) entry which is preliminary data.</text>
</comment>
<organism evidence="1 2">
    <name type="scientific">Microcystis wesenbergii TW10</name>
    <dbReference type="NCBI Taxonomy" id="2060474"/>
    <lineage>
        <taxon>Bacteria</taxon>
        <taxon>Bacillati</taxon>
        <taxon>Cyanobacteriota</taxon>
        <taxon>Cyanophyceae</taxon>
        <taxon>Oscillatoriophycideae</taxon>
        <taxon>Chroococcales</taxon>
        <taxon>Microcystaceae</taxon>
        <taxon>Microcystis</taxon>
    </lineage>
</organism>
<name>A0A3E0LX91_9CHRO</name>